<feature type="signal peptide" evidence="1">
    <location>
        <begin position="1"/>
        <end position="19"/>
    </location>
</feature>
<accession>A0AAD5XE48</accession>
<keyword evidence="1" id="KW-0732">Signal</keyword>
<evidence type="ECO:0000313" key="4">
    <source>
        <dbReference type="Proteomes" id="UP001211907"/>
    </source>
</evidence>
<feature type="domain" description="Glutaredoxin" evidence="2">
    <location>
        <begin position="65"/>
        <end position="135"/>
    </location>
</feature>
<dbReference type="Proteomes" id="UP001211907">
    <property type="component" value="Unassembled WGS sequence"/>
</dbReference>
<dbReference type="GO" id="GO:0005737">
    <property type="term" value="C:cytoplasm"/>
    <property type="evidence" value="ECO:0007669"/>
    <property type="project" value="TreeGrafter"/>
</dbReference>
<name>A0AAD5XE48_9FUNG</name>
<dbReference type="GO" id="GO:0034599">
    <property type="term" value="P:cellular response to oxidative stress"/>
    <property type="evidence" value="ECO:0007669"/>
    <property type="project" value="TreeGrafter"/>
</dbReference>
<dbReference type="Gene3D" id="3.40.30.10">
    <property type="entry name" value="Glutaredoxin"/>
    <property type="match status" value="1"/>
</dbReference>
<dbReference type="PROSITE" id="PS51354">
    <property type="entry name" value="GLUTAREDOXIN_2"/>
    <property type="match status" value="1"/>
</dbReference>
<dbReference type="AlphaFoldDB" id="A0AAD5XE48"/>
<dbReference type="EMBL" id="JADGJH010001604">
    <property type="protein sequence ID" value="KAJ3111705.1"/>
    <property type="molecule type" value="Genomic_DNA"/>
</dbReference>
<sequence length="155" mass="16845">MNKKTLVVILAAVLTVTVGFTAYTQHKTTIQSSTFIQSILNPGPTPANLENSKILIDTVLLESRIVTITKSTCPYCRKAKALLFSLRATTVAASNVTDIVLNQMNGRKASAIQAHLTHRTGQKTVPYIFIDGMFIGGFDSLRTLHISGNLVTLLQ</sequence>
<dbReference type="PANTHER" id="PTHR45694">
    <property type="entry name" value="GLUTAREDOXIN 2"/>
    <property type="match status" value="1"/>
</dbReference>
<dbReference type="GO" id="GO:0015038">
    <property type="term" value="F:glutathione disulfide oxidoreductase activity"/>
    <property type="evidence" value="ECO:0007669"/>
    <property type="project" value="TreeGrafter"/>
</dbReference>
<dbReference type="InterPro" id="IPR002109">
    <property type="entry name" value="Glutaredoxin"/>
</dbReference>
<evidence type="ECO:0000259" key="2">
    <source>
        <dbReference type="Pfam" id="PF00462"/>
    </source>
</evidence>
<dbReference type="PRINTS" id="PR00160">
    <property type="entry name" value="GLUTAREDOXIN"/>
</dbReference>
<evidence type="ECO:0000313" key="3">
    <source>
        <dbReference type="EMBL" id="KAJ3111705.1"/>
    </source>
</evidence>
<keyword evidence="4" id="KW-1185">Reference proteome</keyword>
<proteinExistence type="predicted"/>
<dbReference type="InterPro" id="IPR014025">
    <property type="entry name" value="Glutaredoxin_subgr"/>
</dbReference>
<protein>
    <recommendedName>
        <fullName evidence="2">Glutaredoxin domain-containing protein</fullName>
    </recommendedName>
</protein>
<organism evidence="3 4">
    <name type="scientific">Physocladia obscura</name>
    <dbReference type="NCBI Taxonomy" id="109957"/>
    <lineage>
        <taxon>Eukaryota</taxon>
        <taxon>Fungi</taxon>
        <taxon>Fungi incertae sedis</taxon>
        <taxon>Chytridiomycota</taxon>
        <taxon>Chytridiomycota incertae sedis</taxon>
        <taxon>Chytridiomycetes</taxon>
        <taxon>Chytridiales</taxon>
        <taxon>Chytriomycetaceae</taxon>
        <taxon>Physocladia</taxon>
    </lineage>
</organism>
<feature type="chain" id="PRO_5042028643" description="Glutaredoxin domain-containing protein" evidence="1">
    <location>
        <begin position="20"/>
        <end position="155"/>
    </location>
</feature>
<dbReference type="InterPro" id="IPR036249">
    <property type="entry name" value="Thioredoxin-like_sf"/>
</dbReference>
<dbReference type="SUPFAM" id="SSF52833">
    <property type="entry name" value="Thioredoxin-like"/>
    <property type="match status" value="1"/>
</dbReference>
<dbReference type="Pfam" id="PF00462">
    <property type="entry name" value="Glutaredoxin"/>
    <property type="match status" value="1"/>
</dbReference>
<comment type="caution">
    <text evidence="3">The sequence shown here is derived from an EMBL/GenBank/DDBJ whole genome shotgun (WGS) entry which is preliminary data.</text>
</comment>
<dbReference type="PANTHER" id="PTHR45694:SF18">
    <property type="entry name" value="GLUTAREDOXIN-1-RELATED"/>
    <property type="match status" value="1"/>
</dbReference>
<gene>
    <name evidence="3" type="ORF">HK100_002596</name>
</gene>
<evidence type="ECO:0000256" key="1">
    <source>
        <dbReference type="SAM" id="SignalP"/>
    </source>
</evidence>
<reference evidence="3" key="1">
    <citation type="submission" date="2020-05" db="EMBL/GenBank/DDBJ databases">
        <title>Phylogenomic resolution of chytrid fungi.</title>
        <authorList>
            <person name="Stajich J.E."/>
            <person name="Amses K."/>
            <person name="Simmons R."/>
            <person name="Seto K."/>
            <person name="Myers J."/>
            <person name="Bonds A."/>
            <person name="Quandt C.A."/>
            <person name="Barry K."/>
            <person name="Liu P."/>
            <person name="Grigoriev I."/>
            <person name="Longcore J.E."/>
            <person name="James T.Y."/>
        </authorList>
    </citation>
    <scope>NUCLEOTIDE SEQUENCE</scope>
    <source>
        <strain evidence="3">JEL0513</strain>
    </source>
</reference>
<dbReference type="GO" id="GO:0005634">
    <property type="term" value="C:nucleus"/>
    <property type="evidence" value="ECO:0007669"/>
    <property type="project" value="TreeGrafter"/>
</dbReference>